<evidence type="ECO:0000256" key="1">
    <source>
        <dbReference type="ARBA" id="ARBA00004496"/>
    </source>
</evidence>
<feature type="compositionally biased region" description="Pro residues" evidence="5">
    <location>
        <begin position="325"/>
        <end position="335"/>
    </location>
</feature>
<feature type="compositionally biased region" description="Low complexity" evidence="5">
    <location>
        <begin position="132"/>
        <end position="144"/>
    </location>
</feature>
<comment type="subcellular location">
    <subcellularLocation>
        <location evidence="1">Cytoplasm</location>
    </subcellularLocation>
</comment>
<feature type="compositionally biased region" description="Pro residues" evidence="5">
    <location>
        <begin position="235"/>
        <end position="247"/>
    </location>
</feature>
<evidence type="ECO:0000313" key="6">
    <source>
        <dbReference type="EMBL" id="PNW81015.1"/>
    </source>
</evidence>
<reference evidence="6 7" key="1">
    <citation type="journal article" date="2007" name="Science">
        <title>The Chlamydomonas genome reveals the evolution of key animal and plant functions.</title>
        <authorList>
            <person name="Merchant S.S."/>
            <person name="Prochnik S.E."/>
            <person name="Vallon O."/>
            <person name="Harris E.H."/>
            <person name="Karpowicz S.J."/>
            <person name="Witman G.B."/>
            <person name="Terry A."/>
            <person name="Salamov A."/>
            <person name="Fritz-Laylin L.K."/>
            <person name="Marechal-Drouard L."/>
            <person name="Marshall W.F."/>
            <person name="Qu L.H."/>
            <person name="Nelson D.R."/>
            <person name="Sanderfoot A.A."/>
            <person name="Spalding M.H."/>
            <person name="Kapitonov V.V."/>
            <person name="Ren Q."/>
            <person name="Ferris P."/>
            <person name="Lindquist E."/>
            <person name="Shapiro H."/>
            <person name="Lucas S.M."/>
            <person name="Grimwood J."/>
            <person name="Schmutz J."/>
            <person name="Cardol P."/>
            <person name="Cerutti H."/>
            <person name="Chanfreau G."/>
            <person name="Chen C.L."/>
            <person name="Cognat V."/>
            <person name="Croft M.T."/>
            <person name="Dent R."/>
            <person name="Dutcher S."/>
            <person name="Fernandez E."/>
            <person name="Fukuzawa H."/>
            <person name="Gonzalez-Ballester D."/>
            <person name="Gonzalez-Halphen D."/>
            <person name="Hallmann A."/>
            <person name="Hanikenne M."/>
            <person name="Hippler M."/>
            <person name="Inwood W."/>
            <person name="Jabbari K."/>
            <person name="Kalanon M."/>
            <person name="Kuras R."/>
            <person name="Lefebvre P.A."/>
            <person name="Lemaire S.D."/>
            <person name="Lobanov A.V."/>
            <person name="Lohr M."/>
            <person name="Manuell A."/>
            <person name="Meier I."/>
            <person name="Mets L."/>
            <person name="Mittag M."/>
            <person name="Mittelmeier T."/>
            <person name="Moroney J.V."/>
            <person name="Moseley J."/>
            <person name="Napoli C."/>
            <person name="Nedelcu A.M."/>
            <person name="Niyogi K."/>
            <person name="Novoselov S.V."/>
            <person name="Paulsen I.T."/>
            <person name="Pazour G."/>
            <person name="Purton S."/>
            <person name="Ral J.P."/>
            <person name="Riano-Pachon D.M."/>
            <person name="Riekhof W."/>
            <person name="Rymarquis L."/>
            <person name="Schroda M."/>
            <person name="Stern D."/>
            <person name="Umen J."/>
            <person name="Willows R."/>
            <person name="Wilson N."/>
            <person name="Zimmer S.L."/>
            <person name="Allmer J."/>
            <person name="Balk J."/>
            <person name="Bisova K."/>
            <person name="Chen C.J."/>
            <person name="Elias M."/>
            <person name="Gendler K."/>
            <person name="Hauser C."/>
            <person name="Lamb M.R."/>
            <person name="Ledford H."/>
            <person name="Long J.C."/>
            <person name="Minagawa J."/>
            <person name="Page M.D."/>
            <person name="Pan J."/>
            <person name="Pootakham W."/>
            <person name="Roje S."/>
            <person name="Rose A."/>
            <person name="Stahlberg E."/>
            <person name="Terauchi A.M."/>
            <person name="Yang P."/>
            <person name="Ball S."/>
            <person name="Bowler C."/>
            <person name="Dieckmann C.L."/>
            <person name="Gladyshev V.N."/>
            <person name="Green P."/>
            <person name="Jorgensen R."/>
            <person name="Mayfield S."/>
            <person name="Mueller-Roeber B."/>
            <person name="Rajamani S."/>
            <person name="Sayre R.T."/>
            <person name="Brokstein P."/>
            <person name="Dubchak I."/>
            <person name="Goodstein D."/>
            <person name="Hornick L."/>
            <person name="Huang Y.W."/>
            <person name="Jhaveri J."/>
            <person name="Luo Y."/>
            <person name="Martinez D."/>
            <person name="Ngau W.C."/>
            <person name="Otillar B."/>
            <person name="Poliakov A."/>
            <person name="Porter A."/>
            <person name="Szajkowski L."/>
            <person name="Werner G."/>
            <person name="Zhou K."/>
            <person name="Grigoriev I.V."/>
            <person name="Rokhsar D.S."/>
            <person name="Grossman A.R."/>
        </authorList>
    </citation>
    <scope>NUCLEOTIDE SEQUENCE [LARGE SCALE GENOMIC DNA]</scope>
    <source>
        <strain evidence="7">CC-503</strain>
    </source>
</reference>
<evidence type="ECO:0000256" key="2">
    <source>
        <dbReference type="ARBA" id="ARBA00008778"/>
    </source>
</evidence>
<dbReference type="KEGG" id="cre:CHLRE_07g339250v5"/>
<dbReference type="PANTHER" id="PTHR16290">
    <property type="entry name" value="TRANSCRIPTION FACTOR SMIF DECAPPING ENZYME DCP1"/>
    <property type="match status" value="1"/>
</dbReference>
<dbReference type="InterPro" id="IPR011993">
    <property type="entry name" value="PH-like_dom_sf"/>
</dbReference>
<dbReference type="Gene3D" id="2.30.29.30">
    <property type="entry name" value="Pleckstrin-homology domain (PH domain)/Phosphotyrosine-binding domain (PTB)"/>
    <property type="match status" value="1"/>
</dbReference>
<feature type="compositionally biased region" description="Pro residues" evidence="5">
    <location>
        <begin position="282"/>
        <end position="293"/>
    </location>
</feature>
<keyword evidence="3" id="KW-0963">Cytoplasm</keyword>
<dbReference type="GeneID" id="66054104"/>
<gene>
    <name evidence="6" type="ORF">CHLRE_07g339250v5</name>
</gene>
<comment type="similarity">
    <text evidence="2">Belongs to the DCP1 family.</text>
</comment>
<dbReference type="GO" id="GO:0031087">
    <property type="term" value="P:deadenylation-independent decapping of nuclear-transcribed mRNA"/>
    <property type="evidence" value="ECO:0000318"/>
    <property type="project" value="GO_Central"/>
</dbReference>
<dbReference type="GO" id="GO:0000932">
    <property type="term" value="C:P-body"/>
    <property type="evidence" value="ECO:0000318"/>
    <property type="project" value="GO_Central"/>
</dbReference>
<sequence>MTNLSDVLPTLKRFDNDVEEVLASSGHVAMYTMVVESSQWTRRNVEGSLFILKRKSSPRFRLMVLNKLSTENYFEDIHAGLAFEKNPPYLMYTHGNAEIIGVWFYEQGDLSRVEEVLERIKHLQQAHDEEQALAAQAAQGQAAPPAVPPQTHTPPPSRPAPATPPKPAGPPAAKGDDDAFWDKPVTASAQQAAAARAAATGAPPPAPAAPAGDAAASNLANLLRNATLKAQAPQAPAPNAPAGPLPPSFFAQQQQARPQASPVPPSAQQQPPHAMHTLPVHAPQPSPAPPHIVPSPHAAQPQPPAQQMGGALAKLFANAHKAPAPASPAAPPPSGPVRAPHATPPPAAAVQYAAPAAPPAAVANGVSDEEKVRRLLARIATNEGLLKMLAGEMRAVGLL</sequence>
<dbReference type="OMA" id="RCCFNAL"/>
<feature type="compositionally biased region" description="Low complexity" evidence="5">
    <location>
        <begin position="186"/>
        <end position="201"/>
    </location>
</feature>
<dbReference type="CDD" id="cd13182">
    <property type="entry name" value="EVH1-like_Dcp1"/>
    <property type="match status" value="1"/>
</dbReference>
<dbReference type="STRING" id="3055.A0A2K3DKF3"/>
<dbReference type="Gramene" id="PNW81015">
    <property type="protein sequence ID" value="PNW81015"/>
    <property type="gene ID" value="CHLRE_07g339250v5"/>
</dbReference>
<dbReference type="PaxDb" id="3055-EDP03984"/>
<dbReference type="GO" id="GO:0008047">
    <property type="term" value="F:enzyme activator activity"/>
    <property type="evidence" value="ECO:0007669"/>
    <property type="project" value="InterPro"/>
</dbReference>
<dbReference type="GO" id="GO:0000290">
    <property type="term" value="P:deadenylation-dependent decapping of nuclear-transcribed mRNA"/>
    <property type="evidence" value="ECO:0000318"/>
    <property type="project" value="GO_Central"/>
</dbReference>
<dbReference type="ExpressionAtlas" id="A0A2K3DKF3">
    <property type="expression patterns" value="differential"/>
</dbReference>
<dbReference type="Pfam" id="PF06058">
    <property type="entry name" value="DCP1"/>
    <property type="match status" value="1"/>
</dbReference>
<dbReference type="InterPro" id="IPR010334">
    <property type="entry name" value="Dcp1"/>
</dbReference>
<feature type="region of interest" description="Disordered" evidence="5">
    <location>
        <begin position="320"/>
        <end position="345"/>
    </location>
</feature>
<dbReference type="OrthoDB" id="440673at2759"/>
<feature type="region of interest" description="Disordered" evidence="5">
    <location>
        <begin position="231"/>
        <end position="307"/>
    </location>
</feature>
<dbReference type="InParanoid" id="A0A2K3DKF3"/>
<evidence type="ECO:0008006" key="8">
    <source>
        <dbReference type="Google" id="ProtNLM"/>
    </source>
</evidence>
<proteinExistence type="inferred from homology"/>
<accession>A0A2K3DKF3</accession>
<organism evidence="6 7">
    <name type="scientific">Chlamydomonas reinhardtii</name>
    <name type="common">Chlamydomonas smithii</name>
    <dbReference type="NCBI Taxonomy" id="3055"/>
    <lineage>
        <taxon>Eukaryota</taxon>
        <taxon>Viridiplantae</taxon>
        <taxon>Chlorophyta</taxon>
        <taxon>core chlorophytes</taxon>
        <taxon>Chlorophyceae</taxon>
        <taxon>CS clade</taxon>
        <taxon>Chlamydomonadales</taxon>
        <taxon>Chlamydomonadaceae</taxon>
        <taxon>Chlamydomonas</taxon>
    </lineage>
</organism>
<dbReference type="Proteomes" id="UP000006906">
    <property type="component" value="Chromosome 7"/>
</dbReference>
<feature type="region of interest" description="Disordered" evidence="5">
    <location>
        <begin position="128"/>
        <end position="213"/>
    </location>
</feature>
<evidence type="ECO:0000256" key="3">
    <source>
        <dbReference type="ARBA" id="ARBA00022490"/>
    </source>
</evidence>
<evidence type="ECO:0000256" key="5">
    <source>
        <dbReference type="SAM" id="MobiDB-lite"/>
    </source>
</evidence>
<dbReference type="PANTHER" id="PTHR16290:SF0">
    <property type="entry name" value="DECAPPING PROTEIN 1, ISOFORM A"/>
    <property type="match status" value="1"/>
</dbReference>
<dbReference type="GO" id="GO:0006397">
    <property type="term" value="P:mRNA processing"/>
    <property type="evidence" value="ECO:0007669"/>
    <property type="project" value="UniProtKB-KW"/>
</dbReference>
<feature type="compositionally biased region" description="Low complexity" evidence="5">
    <location>
        <begin position="248"/>
        <end position="272"/>
    </location>
</feature>
<dbReference type="EMBL" id="CM008968">
    <property type="protein sequence ID" value="PNW81015.1"/>
    <property type="molecule type" value="Genomic_DNA"/>
</dbReference>
<protein>
    <recommendedName>
        <fullName evidence="8">WH1 domain-containing protein</fullName>
    </recommendedName>
</protein>
<dbReference type="SUPFAM" id="SSF50729">
    <property type="entry name" value="PH domain-like"/>
    <property type="match status" value="1"/>
</dbReference>
<keyword evidence="7" id="KW-1185">Reference proteome</keyword>
<evidence type="ECO:0000313" key="7">
    <source>
        <dbReference type="Proteomes" id="UP000006906"/>
    </source>
</evidence>
<dbReference type="GO" id="GO:0003729">
    <property type="term" value="F:mRNA binding"/>
    <property type="evidence" value="ECO:0000318"/>
    <property type="project" value="GO_Central"/>
</dbReference>
<feature type="compositionally biased region" description="Pro residues" evidence="5">
    <location>
        <begin position="145"/>
        <end position="170"/>
    </location>
</feature>
<name>A0A2K3DKF3_CHLRE</name>
<keyword evidence="4" id="KW-0507">mRNA processing</keyword>
<dbReference type="AlphaFoldDB" id="A0A2K3DKF3"/>
<dbReference type="RefSeq" id="XP_042922893.1">
    <property type="nucleotide sequence ID" value="XM_043064325.1"/>
</dbReference>
<evidence type="ECO:0000256" key="4">
    <source>
        <dbReference type="ARBA" id="ARBA00022664"/>
    </source>
</evidence>